<proteinExistence type="predicted"/>
<evidence type="ECO:0000313" key="1">
    <source>
        <dbReference type="EMBL" id="VEL17385.1"/>
    </source>
</evidence>
<organism evidence="1 2">
    <name type="scientific">Protopolystoma xenopodis</name>
    <dbReference type="NCBI Taxonomy" id="117903"/>
    <lineage>
        <taxon>Eukaryota</taxon>
        <taxon>Metazoa</taxon>
        <taxon>Spiralia</taxon>
        <taxon>Lophotrochozoa</taxon>
        <taxon>Platyhelminthes</taxon>
        <taxon>Monogenea</taxon>
        <taxon>Polyopisthocotylea</taxon>
        <taxon>Polystomatidea</taxon>
        <taxon>Polystomatidae</taxon>
        <taxon>Protopolystoma</taxon>
    </lineage>
</organism>
<keyword evidence="2" id="KW-1185">Reference proteome</keyword>
<dbReference type="Proteomes" id="UP000784294">
    <property type="component" value="Unassembled WGS sequence"/>
</dbReference>
<gene>
    <name evidence="1" type="ORF">PXEA_LOCUS10825</name>
</gene>
<dbReference type="EMBL" id="CAAALY010032382">
    <property type="protein sequence ID" value="VEL17385.1"/>
    <property type="molecule type" value="Genomic_DNA"/>
</dbReference>
<evidence type="ECO:0000313" key="2">
    <source>
        <dbReference type="Proteomes" id="UP000784294"/>
    </source>
</evidence>
<name>A0A448WQ66_9PLAT</name>
<accession>A0A448WQ66</accession>
<comment type="caution">
    <text evidence="1">The sequence shown here is derived from an EMBL/GenBank/DDBJ whole genome shotgun (WGS) entry which is preliminary data.</text>
</comment>
<reference evidence="1" key="1">
    <citation type="submission" date="2018-11" db="EMBL/GenBank/DDBJ databases">
        <authorList>
            <consortium name="Pathogen Informatics"/>
        </authorList>
    </citation>
    <scope>NUCLEOTIDE SEQUENCE</scope>
</reference>
<protein>
    <submittedName>
        <fullName evidence="1">Uncharacterized protein</fullName>
    </submittedName>
</protein>
<dbReference type="AlphaFoldDB" id="A0A448WQ66"/>
<sequence length="108" mass="12021">MAERIALTGATIGWGEHQKTEDYGGCGHSIPKKMGELVIILRIAGAHLEIQRRHQKVNSSTYDNCSTAGRDINNERLVTDKVKGRKCDSSETSQTWNQSKVYFFGPPV</sequence>